<keyword evidence="1" id="KW-1133">Transmembrane helix</keyword>
<evidence type="ECO:0000256" key="1">
    <source>
        <dbReference type="SAM" id="Phobius"/>
    </source>
</evidence>
<dbReference type="AlphaFoldDB" id="A0A210PRZ1"/>
<dbReference type="Proteomes" id="UP000242188">
    <property type="component" value="Unassembled WGS sequence"/>
</dbReference>
<comment type="caution">
    <text evidence="2">The sequence shown here is derived from an EMBL/GenBank/DDBJ whole genome shotgun (WGS) entry which is preliminary data.</text>
</comment>
<dbReference type="STRING" id="6573.A0A210PRZ1"/>
<dbReference type="OrthoDB" id="413313at2759"/>
<dbReference type="InterPro" id="IPR017850">
    <property type="entry name" value="Alkaline_phosphatase_core_sf"/>
</dbReference>
<evidence type="ECO:0000313" key="2">
    <source>
        <dbReference type="EMBL" id="OWF39263.1"/>
    </source>
</evidence>
<evidence type="ECO:0008006" key="4">
    <source>
        <dbReference type="Google" id="ProtNLM"/>
    </source>
</evidence>
<gene>
    <name evidence="2" type="ORF">KP79_PYT20731</name>
</gene>
<dbReference type="PANTHER" id="PTHR10974">
    <property type="entry name" value="FI08016P-RELATED"/>
    <property type="match status" value="1"/>
</dbReference>
<dbReference type="GO" id="GO:0005615">
    <property type="term" value="C:extracellular space"/>
    <property type="evidence" value="ECO:0007669"/>
    <property type="project" value="TreeGrafter"/>
</dbReference>
<proteinExistence type="predicted"/>
<protein>
    <recommendedName>
        <fullName evidence="4">DUF229 domain containing protein</fullName>
    </recommendedName>
</protein>
<reference evidence="2 3" key="1">
    <citation type="journal article" date="2017" name="Nat. Ecol. Evol.">
        <title>Scallop genome provides insights into evolution of bilaterian karyotype and development.</title>
        <authorList>
            <person name="Wang S."/>
            <person name="Zhang J."/>
            <person name="Jiao W."/>
            <person name="Li J."/>
            <person name="Xun X."/>
            <person name="Sun Y."/>
            <person name="Guo X."/>
            <person name="Huan P."/>
            <person name="Dong B."/>
            <person name="Zhang L."/>
            <person name="Hu X."/>
            <person name="Sun X."/>
            <person name="Wang J."/>
            <person name="Zhao C."/>
            <person name="Wang Y."/>
            <person name="Wang D."/>
            <person name="Huang X."/>
            <person name="Wang R."/>
            <person name="Lv J."/>
            <person name="Li Y."/>
            <person name="Zhang Z."/>
            <person name="Liu B."/>
            <person name="Lu W."/>
            <person name="Hui Y."/>
            <person name="Liang J."/>
            <person name="Zhou Z."/>
            <person name="Hou R."/>
            <person name="Li X."/>
            <person name="Liu Y."/>
            <person name="Li H."/>
            <person name="Ning X."/>
            <person name="Lin Y."/>
            <person name="Zhao L."/>
            <person name="Xing Q."/>
            <person name="Dou J."/>
            <person name="Li Y."/>
            <person name="Mao J."/>
            <person name="Guo H."/>
            <person name="Dou H."/>
            <person name="Li T."/>
            <person name="Mu C."/>
            <person name="Jiang W."/>
            <person name="Fu Q."/>
            <person name="Fu X."/>
            <person name="Miao Y."/>
            <person name="Liu J."/>
            <person name="Yu Q."/>
            <person name="Li R."/>
            <person name="Liao H."/>
            <person name="Li X."/>
            <person name="Kong Y."/>
            <person name="Jiang Z."/>
            <person name="Chourrout D."/>
            <person name="Li R."/>
            <person name="Bao Z."/>
        </authorList>
    </citation>
    <scope>NUCLEOTIDE SEQUENCE [LARGE SCALE GENOMIC DNA]</scope>
    <source>
        <strain evidence="2 3">PY_sf001</strain>
    </source>
</reference>
<keyword evidence="1" id="KW-0812">Transmembrane</keyword>
<feature type="transmembrane region" description="Helical" evidence="1">
    <location>
        <begin position="21"/>
        <end position="38"/>
    </location>
</feature>
<organism evidence="2 3">
    <name type="scientific">Mizuhopecten yessoensis</name>
    <name type="common">Japanese scallop</name>
    <name type="synonym">Patinopecten yessoensis</name>
    <dbReference type="NCBI Taxonomy" id="6573"/>
    <lineage>
        <taxon>Eukaryota</taxon>
        <taxon>Metazoa</taxon>
        <taxon>Spiralia</taxon>
        <taxon>Lophotrochozoa</taxon>
        <taxon>Mollusca</taxon>
        <taxon>Bivalvia</taxon>
        <taxon>Autobranchia</taxon>
        <taxon>Pteriomorphia</taxon>
        <taxon>Pectinida</taxon>
        <taxon>Pectinoidea</taxon>
        <taxon>Pectinidae</taxon>
        <taxon>Mizuhopecten</taxon>
    </lineage>
</organism>
<accession>A0A210PRZ1</accession>
<keyword evidence="1" id="KW-0472">Membrane</keyword>
<keyword evidence="3" id="KW-1185">Reference proteome</keyword>
<dbReference type="SUPFAM" id="SSF53649">
    <property type="entry name" value="Alkaline phosphatase-like"/>
    <property type="match status" value="1"/>
</dbReference>
<dbReference type="Gene3D" id="3.40.720.10">
    <property type="entry name" value="Alkaline Phosphatase, subunit A"/>
    <property type="match status" value="1"/>
</dbReference>
<evidence type="ECO:0000313" key="3">
    <source>
        <dbReference type="Proteomes" id="UP000242188"/>
    </source>
</evidence>
<dbReference type="PANTHER" id="PTHR10974:SF1">
    <property type="entry name" value="FI08016P-RELATED"/>
    <property type="match status" value="1"/>
</dbReference>
<dbReference type="InterPro" id="IPR004245">
    <property type="entry name" value="DUF229"/>
</dbReference>
<dbReference type="CDD" id="cd16021">
    <property type="entry name" value="ALP_like"/>
    <property type="match status" value="1"/>
</dbReference>
<sequence>MKVLRTGPRYLGLYGIRSTKKLIGLMFLGGFFMVYGYFKYFQEPLYVFMHNDIHSECILPDIDPNDPTIMKFYNWHPPPLVCDPTSTLTVVDDSGFLRFNESVYNPSKTGKLDCVYSIVNLVNDFKVKFEVEVAFDGPVNVPADAFVVRCRSPGGKIVYENIHQKIDRKSREKTRVIKDETDEDFSVLMFGIDSVSRLAAIRKLPKTVKYITETLGGYMFKGYNKVGDHTFPNLLALLTGKTQFGHKHVNIDTDYADNYPFIWYDFEKNGYATMHGEDWPEIATINQVMKMGFDKPPTTHYSRAYWLAMRKIQPMQYTIDQVFMFLESKAMKLRKSSALCYGNRPNHMLIVDYFKQFVHAYKGKRKFAFTWLNELAHNYVNFLEYGDNDFMEFIKWMHVEGHLDKTVLLFFSDHGSRVDEIRNTYVGRIEDRMPFVSIVIPDVLKKKYPAIAENLRANEERLTTTFDTYEAIRDVLHKRYNNLTSNVRANNRAPRAVSIFRRIPKVRSCADAMIPEHYCACFSSQPINKTDPVLKTIADFVLQSINNLLHPVRNRCAKLSLGEIMEARIVTNNLERKADKELKFTLRNWISTPEKQDDKKYLIFLRTTPGNATFESSVVRTTDGRLKIIDDISRTNRYGTQSKCVADRFLKGYCFCTIDEVETVI</sequence>
<dbReference type="FunFam" id="3.40.720.10:FF:000017">
    <property type="entry name" value="Predicted protein"/>
    <property type="match status" value="1"/>
</dbReference>
<dbReference type="Pfam" id="PF02995">
    <property type="entry name" value="DUF229"/>
    <property type="match status" value="1"/>
</dbReference>
<name>A0A210PRZ1_MIZYE</name>
<dbReference type="EMBL" id="NEDP02005536">
    <property type="protein sequence ID" value="OWF39263.1"/>
    <property type="molecule type" value="Genomic_DNA"/>
</dbReference>